<dbReference type="SUPFAM" id="SSF47413">
    <property type="entry name" value="lambda repressor-like DNA-binding domains"/>
    <property type="match status" value="1"/>
</dbReference>
<dbReference type="PROSITE" id="PS50943">
    <property type="entry name" value="HTH_CROC1"/>
    <property type="match status" value="1"/>
</dbReference>
<dbReference type="GO" id="GO:0003677">
    <property type="term" value="F:DNA binding"/>
    <property type="evidence" value="ECO:0007669"/>
    <property type="project" value="InterPro"/>
</dbReference>
<dbReference type="EMBL" id="LEOY01000006">
    <property type="protein sequence ID" value="RBR30064.1"/>
    <property type="molecule type" value="Genomic_DNA"/>
</dbReference>
<comment type="caution">
    <text evidence="2">The sequence shown here is derived from an EMBL/GenBank/DDBJ whole genome shotgun (WGS) entry which is preliminary data.</text>
</comment>
<dbReference type="InterPro" id="IPR010982">
    <property type="entry name" value="Lambda_DNA-bd_dom_sf"/>
</dbReference>
<dbReference type="Pfam" id="PF01381">
    <property type="entry name" value="HTH_3"/>
    <property type="match status" value="1"/>
</dbReference>
<dbReference type="SMART" id="SM00530">
    <property type="entry name" value="HTH_XRE"/>
    <property type="match status" value="1"/>
</dbReference>
<feature type="domain" description="HTH cro/C1-type" evidence="1">
    <location>
        <begin position="9"/>
        <end position="64"/>
    </location>
</feature>
<dbReference type="Proteomes" id="UP000252800">
    <property type="component" value="Unassembled WGS sequence"/>
</dbReference>
<sequence length="128" mass="14265">MAGEFGAYIAQKRLEKDVKLKPIAEKLGVSVTYLSDIIKGRRNPPDIDGLEALAEILGLTEEEKNIMFDLAGRERNQVSPDLPEYIMDETLPNARVALRRARNAKLGDNFWKEVNRIIDKKGGKGGGQ</sequence>
<organism evidence="2 3">
    <name type="scientific">Enterococcus cecorum</name>
    <dbReference type="NCBI Taxonomy" id="44008"/>
    <lineage>
        <taxon>Bacteria</taxon>
        <taxon>Bacillati</taxon>
        <taxon>Bacillota</taxon>
        <taxon>Bacilli</taxon>
        <taxon>Lactobacillales</taxon>
        <taxon>Enterococcaceae</taxon>
        <taxon>Enterococcus</taxon>
    </lineage>
</organism>
<name>A0A366SGG0_9ENTE</name>
<proteinExistence type="predicted"/>
<evidence type="ECO:0000313" key="2">
    <source>
        <dbReference type="EMBL" id="RBR30064.1"/>
    </source>
</evidence>
<gene>
    <name evidence="2" type="ORF">EB18_01067</name>
</gene>
<dbReference type="RefSeq" id="WP_113784410.1">
    <property type="nucleotide sequence ID" value="NZ_KZ845741.1"/>
</dbReference>
<dbReference type="Gene3D" id="1.10.260.40">
    <property type="entry name" value="lambda repressor-like DNA-binding domains"/>
    <property type="match status" value="1"/>
</dbReference>
<accession>A0A366SGG0</accession>
<evidence type="ECO:0000259" key="1">
    <source>
        <dbReference type="PROSITE" id="PS50943"/>
    </source>
</evidence>
<evidence type="ECO:0000313" key="3">
    <source>
        <dbReference type="Proteomes" id="UP000252800"/>
    </source>
</evidence>
<dbReference type="CDD" id="cd00093">
    <property type="entry name" value="HTH_XRE"/>
    <property type="match status" value="1"/>
</dbReference>
<dbReference type="AlphaFoldDB" id="A0A366SGG0"/>
<protein>
    <recommendedName>
        <fullName evidence="1">HTH cro/C1-type domain-containing protein</fullName>
    </recommendedName>
</protein>
<reference evidence="2 3" key="1">
    <citation type="submission" date="2015-06" db="EMBL/GenBank/DDBJ databases">
        <title>The Genome Sequence of Enterococcus cecorum 170AEA1.</title>
        <authorList>
            <consortium name="The Broad Institute Genomics Platform"/>
            <consortium name="The Broad Institute Genome Sequencing Center for Infectious Disease"/>
            <person name="Earl A.M."/>
            <person name="Van Tyne D."/>
            <person name="Lebreton F."/>
            <person name="Saavedra J.T."/>
            <person name="Gilmore M.S."/>
            <person name="Manson McGuire A."/>
            <person name="Clock S."/>
            <person name="Crupain M."/>
            <person name="Rangan U."/>
            <person name="Young S."/>
            <person name="Abouelleil A."/>
            <person name="Cao P."/>
            <person name="Chapman S.B."/>
            <person name="Griggs A."/>
            <person name="Priest M."/>
            <person name="Shea T."/>
            <person name="Wortman J."/>
            <person name="Nusbaum C."/>
            <person name="Birren B."/>
        </authorList>
    </citation>
    <scope>NUCLEOTIDE SEQUENCE [LARGE SCALE GENOMIC DNA]</scope>
    <source>
        <strain evidence="2 3">170AEA1</strain>
    </source>
</reference>
<dbReference type="InterPro" id="IPR001387">
    <property type="entry name" value="Cro/C1-type_HTH"/>
</dbReference>